<gene>
    <name evidence="2" type="ORF">C7B45_08170</name>
</gene>
<evidence type="ECO:0000313" key="2">
    <source>
        <dbReference type="EMBL" id="PSR22074.1"/>
    </source>
</evidence>
<sequence>MRNVLVTGATGFLGQEVSLRLMRMGYRVVGLTREIKDNLIAVPLQGDLLRDDPFVGPELEYDAVIHCAGHHPGETDEVETLHVEGTRRIVAETKRRGITRFIYISAIGAGFHAPTRFQRSKWVAEQVVVNSGLEYTILRPHLMFGHGSRTFQRLEEAANRPWAVLPESKPLIQPIYVGDVAEIALRSLWLDRTVGQIYDLGGPQSLKLEDVVRHMARDIHLFRILTLRIPRRYAYYVLEKIGRVGPILSGEEWEFLQHEVIRQDSRWLIDYGILPHSLAIYYSPLA</sequence>
<name>A0A2T2WIL3_9FIRM</name>
<dbReference type="PANTHER" id="PTHR12126">
    <property type="entry name" value="NADH-UBIQUINONE OXIDOREDUCTASE 39 KDA SUBUNIT-RELATED"/>
    <property type="match status" value="1"/>
</dbReference>
<accession>A0A2T2WIL3</accession>
<dbReference type="SUPFAM" id="SSF51735">
    <property type="entry name" value="NAD(P)-binding Rossmann-fold domains"/>
    <property type="match status" value="1"/>
</dbReference>
<protein>
    <submittedName>
        <fullName evidence="2">NAD-dependent epimerase</fullName>
    </submittedName>
</protein>
<dbReference type="InterPro" id="IPR051207">
    <property type="entry name" value="ComplexI_NDUFA9_subunit"/>
</dbReference>
<dbReference type="GO" id="GO:0044877">
    <property type="term" value="F:protein-containing complex binding"/>
    <property type="evidence" value="ECO:0007669"/>
    <property type="project" value="TreeGrafter"/>
</dbReference>
<dbReference type="PANTHER" id="PTHR12126:SF11">
    <property type="entry name" value="NADH DEHYDROGENASE [UBIQUINONE] 1 ALPHA SUBCOMPLEX SUBUNIT 9, MITOCHONDRIAL"/>
    <property type="match status" value="1"/>
</dbReference>
<dbReference type="InterPro" id="IPR036291">
    <property type="entry name" value="NAD(P)-bd_dom_sf"/>
</dbReference>
<evidence type="ECO:0000259" key="1">
    <source>
        <dbReference type="Pfam" id="PF01370"/>
    </source>
</evidence>
<dbReference type="Gene3D" id="3.40.50.720">
    <property type="entry name" value="NAD(P)-binding Rossmann-like Domain"/>
    <property type="match status" value="1"/>
</dbReference>
<dbReference type="Pfam" id="PF01370">
    <property type="entry name" value="Epimerase"/>
    <property type="match status" value="1"/>
</dbReference>
<organism evidence="2 3">
    <name type="scientific">Sulfobacillus acidophilus</name>
    <dbReference type="NCBI Taxonomy" id="53633"/>
    <lineage>
        <taxon>Bacteria</taxon>
        <taxon>Bacillati</taxon>
        <taxon>Bacillota</taxon>
        <taxon>Clostridia</taxon>
        <taxon>Eubacteriales</taxon>
        <taxon>Clostridiales Family XVII. Incertae Sedis</taxon>
        <taxon>Sulfobacillus</taxon>
    </lineage>
</organism>
<comment type="caution">
    <text evidence="2">The sequence shown here is derived from an EMBL/GenBank/DDBJ whole genome shotgun (WGS) entry which is preliminary data.</text>
</comment>
<dbReference type="InterPro" id="IPR001509">
    <property type="entry name" value="Epimerase_deHydtase"/>
</dbReference>
<evidence type="ECO:0000313" key="3">
    <source>
        <dbReference type="Proteomes" id="UP000241848"/>
    </source>
</evidence>
<dbReference type="AlphaFoldDB" id="A0A2T2WIL3"/>
<proteinExistence type="predicted"/>
<dbReference type="Proteomes" id="UP000241848">
    <property type="component" value="Unassembled WGS sequence"/>
</dbReference>
<dbReference type="EMBL" id="PXYV01000022">
    <property type="protein sequence ID" value="PSR22074.1"/>
    <property type="molecule type" value="Genomic_DNA"/>
</dbReference>
<reference evidence="2 3" key="1">
    <citation type="journal article" date="2014" name="BMC Genomics">
        <title>Comparison of environmental and isolate Sulfobacillus genomes reveals diverse carbon, sulfur, nitrogen, and hydrogen metabolisms.</title>
        <authorList>
            <person name="Justice N.B."/>
            <person name="Norman A."/>
            <person name="Brown C.T."/>
            <person name="Singh A."/>
            <person name="Thomas B.C."/>
            <person name="Banfield J.F."/>
        </authorList>
    </citation>
    <scope>NUCLEOTIDE SEQUENCE [LARGE SCALE GENOMIC DNA]</scope>
    <source>
        <strain evidence="2">AMDSBA3</strain>
    </source>
</reference>
<feature type="domain" description="NAD-dependent epimerase/dehydratase" evidence="1">
    <location>
        <begin position="4"/>
        <end position="200"/>
    </location>
</feature>